<feature type="domain" description="TonB-dependent receptor-like beta-barrel" evidence="14">
    <location>
        <begin position="259"/>
        <end position="651"/>
    </location>
</feature>
<dbReference type="InterPro" id="IPR011276">
    <property type="entry name" value="TonB_haem/Hb_rcpt"/>
</dbReference>
<dbReference type="Gene3D" id="2.40.170.20">
    <property type="entry name" value="TonB-dependent receptor, beta-barrel domain"/>
    <property type="match status" value="1"/>
</dbReference>
<keyword evidence="3 11" id="KW-0813">Transport</keyword>
<comment type="similarity">
    <text evidence="2 11 12">Belongs to the TonB-dependent receptor family.</text>
</comment>
<dbReference type="GO" id="GO:0009279">
    <property type="term" value="C:cell outer membrane"/>
    <property type="evidence" value="ECO:0007669"/>
    <property type="project" value="UniProtKB-SubCell"/>
</dbReference>
<dbReference type="NCBIfam" id="TIGR01785">
    <property type="entry name" value="TonB-hemin"/>
    <property type="match status" value="1"/>
</dbReference>
<dbReference type="PANTHER" id="PTHR30069:SF41">
    <property type="entry name" value="HEME_HEMOPEXIN UTILIZATION PROTEIN C"/>
    <property type="match status" value="1"/>
</dbReference>
<keyword evidence="8 11" id="KW-0472">Membrane</keyword>
<dbReference type="PROSITE" id="PS52016">
    <property type="entry name" value="TONB_DEPENDENT_REC_3"/>
    <property type="match status" value="1"/>
</dbReference>
<dbReference type="Pfam" id="PF07715">
    <property type="entry name" value="Plug"/>
    <property type="match status" value="1"/>
</dbReference>
<evidence type="ECO:0000256" key="8">
    <source>
        <dbReference type="ARBA" id="ARBA00023136"/>
    </source>
</evidence>
<evidence type="ECO:0000256" key="11">
    <source>
        <dbReference type="PROSITE-ProRule" id="PRU01360"/>
    </source>
</evidence>
<dbReference type="PANTHER" id="PTHR30069">
    <property type="entry name" value="TONB-DEPENDENT OUTER MEMBRANE RECEPTOR"/>
    <property type="match status" value="1"/>
</dbReference>
<comment type="subcellular location">
    <subcellularLocation>
        <location evidence="1 11">Cell outer membrane</location>
        <topology evidence="1 11">Multi-pass membrane protein</topology>
    </subcellularLocation>
</comment>
<keyword evidence="4 11" id="KW-1134">Transmembrane beta strand</keyword>
<dbReference type="EMBL" id="BMMF01000006">
    <property type="protein sequence ID" value="GGK35215.1"/>
    <property type="molecule type" value="Genomic_DNA"/>
</dbReference>
<feature type="signal peptide" evidence="13">
    <location>
        <begin position="1"/>
        <end position="23"/>
    </location>
</feature>
<keyword evidence="6 13" id="KW-0732">Signal</keyword>
<dbReference type="AlphaFoldDB" id="A0A917V469"/>
<evidence type="ECO:0000256" key="12">
    <source>
        <dbReference type="RuleBase" id="RU003357"/>
    </source>
</evidence>
<keyword evidence="17" id="KW-1185">Reference proteome</keyword>
<dbReference type="InterPro" id="IPR010949">
    <property type="entry name" value="TonB_Hb/transfer/lactofer_rcpt"/>
</dbReference>
<evidence type="ECO:0000256" key="4">
    <source>
        <dbReference type="ARBA" id="ARBA00022452"/>
    </source>
</evidence>
<dbReference type="RefSeq" id="WP_188912897.1">
    <property type="nucleotide sequence ID" value="NZ_BMMF01000006.1"/>
</dbReference>
<accession>A0A917V469</accession>
<evidence type="ECO:0000256" key="1">
    <source>
        <dbReference type="ARBA" id="ARBA00004571"/>
    </source>
</evidence>
<evidence type="ECO:0000259" key="15">
    <source>
        <dbReference type="Pfam" id="PF07715"/>
    </source>
</evidence>
<evidence type="ECO:0000313" key="16">
    <source>
        <dbReference type="EMBL" id="GGK35215.1"/>
    </source>
</evidence>
<dbReference type="NCBIfam" id="TIGR01786">
    <property type="entry name" value="TonB-hemlactrns"/>
    <property type="match status" value="1"/>
</dbReference>
<gene>
    <name evidence="16" type="primary">hmuR</name>
    <name evidence="16" type="ORF">GCM10011322_22530</name>
</gene>
<keyword evidence="10 11" id="KW-0998">Cell outer membrane</keyword>
<keyword evidence="5 11" id="KW-0812">Transmembrane</keyword>
<evidence type="ECO:0000256" key="10">
    <source>
        <dbReference type="ARBA" id="ARBA00023237"/>
    </source>
</evidence>
<evidence type="ECO:0000256" key="5">
    <source>
        <dbReference type="ARBA" id="ARBA00022692"/>
    </source>
</evidence>
<feature type="domain" description="TonB-dependent receptor plug" evidence="15">
    <location>
        <begin position="46"/>
        <end position="152"/>
    </location>
</feature>
<keyword evidence="9 16" id="KW-0675">Receptor</keyword>
<dbReference type="Pfam" id="PF00593">
    <property type="entry name" value="TonB_dep_Rec_b-barrel"/>
    <property type="match status" value="1"/>
</dbReference>
<feature type="chain" id="PRO_5036725077" evidence="13">
    <location>
        <begin position="24"/>
        <end position="680"/>
    </location>
</feature>
<evidence type="ECO:0000256" key="3">
    <source>
        <dbReference type="ARBA" id="ARBA00022448"/>
    </source>
</evidence>
<dbReference type="Gene3D" id="2.170.130.10">
    <property type="entry name" value="TonB-dependent receptor, plug domain"/>
    <property type="match status" value="1"/>
</dbReference>
<dbReference type="CDD" id="cd01347">
    <property type="entry name" value="ligand_gated_channel"/>
    <property type="match status" value="1"/>
</dbReference>
<dbReference type="GO" id="GO:0015344">
    <property type="term" value="F:siderophore uptake transmembrane transporter activity"/>
    <property type="evidence" value="ECO:0007669"/>
    <property type="project" value="TreeGrafter"/>
</dbReference>
<proteinExistence type="inferred from homology"/>
<dbReference type="InterPro" id="IPR012910">
    <property type="entry name" value="Plug_dom"/>
</dbReference>
<reference evidence="16 17" key="1">
    <citation type="journal article" date="2014" name="Int. J. Syst. Evol. Microbiol.">
        <title>Complete genome sequence of Corynebacterium casei LMG S-19264T (=DSM 44701T), isolated from a smear-ripened cheese.</title>
        <authorList>
            <consortium name="US DOE Joint Genome Institute (JGI-PGF)"/>
            <person name="Walter F."/>
            <person name="Albersmeier A."/>
            <person name="Kalinowski J."/>
            <person name="Ruckert C."/>
        </authorList>
    </citation>
    <scope>NUCLEOTIDE SEQUENCE [LARGE SCALE GENOMIC DNA]</scope>
    <source>
        <strain evidence="16 17">CGMCC 1.9161</strain>
    </source>
</reference>
<organism evidence="16 17">
    <name type="scientific">Salinarimonas ramus</name>
    <dbReference type="NCBI Taxonomy" id="690164"/>
    <lineage>
        <taxon>Bacteria</taxon>
        <taxon>Pseudomonadati</taxon>
        <taxon>Pseudomonadota</taxon>
        <taxon>Alphaproteobacteria</taxon>
        <taxon>Hyphomicrobiales</taxon>
        <taxon>Salinarimonadaceae</taxon>
        <taxon>Salinarimonas</taxon>
    </lineage>
</organism>
<comment type="caution">
    <text evidence="16">The sequence shown here is derived from an EMBL/GenBank/DDBJ whole genome shotgun (WGS) entry which is preliminary data.</text>
</comment>
<dbReference type="InterPro" id="IPR000531">
    <property type="entry name" value="Beta-barrel_TonB"/>
</dbReference>
<evidence type="ECO:0000256" key="9">
    <source>
        <dbReference type="ARBA" id="ARBA00023170"/>
    </source>
</evidence>
<evidence type="ECO:0000256" key="7">
    <source>
        <dbReference type="ARBA" id="ARBA00023077"/>
    </source>
</evidence>
<evidence type="ECO:0000256" key="6">
    <source>
        <dbReference type="ARBA" id="ARBA00022729"/>
    </source>
</evidence>
<dbReference type="SUPFAM" id="SSF56935">
    <property type="entry name" value="Porins"/>
    <property type="match status" value="1"/>
</dbReference>
<evidence type="ECO:0000256" key="2">
    <source>
        <dbReference type="ARBA" id="ARBA00009810"/>
    </source>
</evidence>
<dbReference type="Proteomes" id="UP000600449">
    <property type="component" value="Unassembled WGS sequence"/>
</dbReference>
<dbReference type="InterPro" id="IPR036942">
    <property type="entry name" value="Beta-barrel_TonB_sf"/>
</dbReference>
<dbReference type="InterPro" id="IPR039426">
    <property type="entry name" value="TonB-dep_rcpt-like"/>
</dbReference>
<sequence length="680" mass="72717">MRRLFVGAVSLGALALGAGAAGAQDEGVTLDAITVTATKDETRAVDALSATSVVTRDEIRTRSVQRIGTILNTLPNVATQENPDDPATAVNIRGLQDFGRVAVTVDGARQNFQRSGHNADGAFFLDPAFVRVIDITRGPVANVYGSGAIGGVVSFQTVDPDDVLVPGERLALSLDSTFVMGSQTGLMGSGIAAMRPTEAFGALVGLSLRTLDDYDDGDGALVSDSGQELVSGLGKVVFEPAPFHEVELSAQLQRFDFANGLGNAREPRRDNEVVTETYVGRWSFADPGNPWVDATVQAWSTRTRTDQVQTTGTPPSLGAERSFEIVTTGVDAFNTSRFDVGPVAFALTYGVDAFRDEVTVRDPIGSADLYTPSGERTVWGGFVQSQASWGMLDLVGAVRFDAYELSGGGLTSQGDRVSPKLTIGLRPIEGLQIYGTYAEGYRAPSVTETLVAGVHPFPASFSFIPNPNLRPEVGKTLEAGVNLSFDDLFVTGDRLRGKVSVFRNDVDDYIESIYSDPGQPCGNPRFPAACADASFRYDNIARARLTGAEMELAYDARRWFASVSGGITRGDNRVTDEPLTSIYPDQLTLGAGLRFLEEKLTLGGRVTFVGAQDRLPLASASLESDAYTLVDLYGSYDITPDARAYVTLENVGDVQYRRFRDGADSPGFVAKVGFQARLGM</sequence>
<evidence type="ECO:0000256" key="13">
    <source>
        <dbReference type="SAM" id="SignalP"/>
    </source>
</evidence>
<keyword evidence="7 12" id="KW-0798">TonB box</keyword>
<dbReference type="InterPro" id="IPR037066">
    <property type="entry name" value="Plug_dom_sf"/>
</dbReference>
<dbReference type="GO" id="GO:0015232">
    <property type="term" value="F:heme transmembrane transporter activity"/>
    <property type="evidence" value="ECO:0007669"/>
    <property type="project" value="InterPro"/>
</dbReference>
<evidence type="ECO:0000259" key="14">
    <source>
        <dbReference type="Pfam" id="PF00593"/>
    </source>
</evidence>
<dbReference type="GO" id="GO:0044718">
    <property type="term" value="P:siderophore transmembrane transport"/>
    <property type="evidence" value="ECO:0007669"/>
    <property type="project" value="TreeGrafter"/>
</dbReference>
<evidence type="ECO:0000313" key="17">
    <source>
        <dbReference type="Proteomes" id="UP000600449"/>
    </source>
</evidence>
<name>A0A917V469_9HYPH</name>
<protein>
    <submittedName>
        <fullName evidence="16">TonB-dependent receptor</fullName>
    </submittedName>
</protein>